<dbReference type="EC" id="3.4.21.89" evidence="6"/>
<evidence type="ECO:0000256" key="6">
    <source>
        <dbReference type="NCBIfam" id="TIGR02228"/>
    </source>
</evidence>
<dbReference type="NCBIfam" id="TIGR02228">
    <property type="entry name" value="sigpep_I_arch"/>
    <property type="match status" value="1"/>
</dbReference>
<evidence type="ECO:0000313" key="10">
    <source>
        <dbReference type="Proteomes" id="UP000637628"/>
    </source>
</evidence>
<dbReference type="InterPro" id="IPR036286">
    <property type="entry name" value="LexA/Signal_pep-like_sf"/>
</dbReference>
<reference evidence="9 10" key="1">
    <citation type="submission" date="2021-01" db="EMBL/GenBank/DDBJ databases">
        <title>Whole genome shotgun sequence of Actinoplanes durhamensis NBRC 14914.</title>
        <authorList>
            <person name="Komaki H."/>
            <person name="Tamura T."/>
        </authorList>
    </citation>
    <scope>NUCLEOTIDE SEQUENCE [LARGE SCALE GENOMIC DNA]</scope>
    <source>
        <strain evidence="9 10">NBRC 14914</strain>
    </source>
</reference>
<evidence type="ECO:0000256" key="7">
    <source>
        <dbReference type="SAM" id="Phobius"/>
    </source>
</evidence>
<dbReference type="InterPro" id="IPR035185">
    <property type="entry name" value="DUF5305"/>
</dbReference>
<dbReference type="Proteomes" id="UP000637628">
    <property type="component" value="Unassembled WGS sequence"/>
</dbReference>
<proteinExistence type="predicted"/>
<name>A0ABQ3YNY2_9ACTN</name>
<accession>A0ABQ3YNY2</accession>
<keyword evidence="2" id="KW-0645">Protease</keyword>
<dbReference type="EMBL" id="BOML01000006">
    <property type="protein sequence ID" value="GID99290.1"/>
    <property type="molecule type" value="Genomic_DNA"/>
</dbReference>
<comment type="subcellular location">
    <subcellularLocation>
        <location evidence="1">Membrane</location>
    </subcellularLocation>
</comment>
<dbReference type="InterPro" id="IPR015927">
    <property type="entry name" value="Peptidase_S24_S26A/B/C"/>
</dbReference>
<keyword evidence="10" id="KW-1185">Reference proteome</keyword>
<keyword evidence="2" id="KW-0378">Hydrolase</keyword>
<dbReference type="CDD" id="cd06462">
    <property type="entry name" value="Peptidase_S24_S26"/>
    <property type="match status" value="1"/>
</dbReference>
<sequence length="523" mass="55394">MAAILGMAAIGAWAVTTERISYVTTHGVSMNPVYYQGDLVFVVKANSYHVGQIVAYHGDVPGQRVLHRIIGGSGSAGFAMKGDNNESVDPLTPTTEEMIGRAVLHVPHGGIWLKPLLSPTGLGMFSFLIFTGGATAARTRREIPRGRRKKKVKAMSSGQSGSWATATAVLKAVERLSPPLRAAAAVAAVLTVLALASGVLGWMKPVVEQQAAASTPSQSITYSYSAKVPKSAAYDGTTVGPPDPIFRKLAERATLNARYEGPAGAFALTATLTNGTGWHTTQTLVSKTFFSGTRFDATVPLDFPALVARADDASRAIGAAPSGAVMVVLNARVESVGLGSLTAPLQLAVSPLQANITSGSNLTTKAGATAAAEVTVARKIKIFGLSLMTASKARSNAILLLIGAIVIAAVVLFAALRRMPVRTRAEIERRYPQLLVHVEPMASPPGKPVVSVDNFPALVKLAERYGQMILTWRRPDADDFVVRDEGITYRYRVPLDEPTLHNVEMINRPSSGAHREPADSPVF</sequence>
<organism evidence="9 10">
    <name type="scientific">Paractinoplanes durhamensis</name>
    <dbReference type="NCBI Taxonomy" id="113563"/>
    <lineage>
        <taxon>Bacteria</taxon>
        <taxon>Bacillati</taxon>
        <taxon>Actinomycetota</taxon>
        <taxon>Actinomycetes</taxon>
        <taxon>Micromonosporales</taxon>
        <taxon>Micromonosporaceae</taxon>
        <taxon>Paractinoplanes</taxon>
    </lineage>
</organism>
<dbReference type="InterPro" id="IPR001733">
    <property type="entry name" value="Peptidase_S26B"/>
</dbReference>
<feature type="transmembrane region" description="Helical" evidence="7">
    <location>
        <begin position="180"/>
        <end position="203"/>
    </location>
</feature>
<feature type="transmembrane region" description="Helical" evidence="7">
    <location>
        <begin position="397"/>
        <end position="416"/>
    </location>
</feature>
<dbReference type="Pfam" id="PF00717">
    <property type="entry name" value="Peptidase_S24"/>
    <property type="match status" value="1"/>
</dbReference>
<keyword evidence="3 7" id="KW-0812">Transmembrane</keyword>
<dbReference type="SUPFAM" id="SSF51306">
    <property type="entry name" value="LexA/Signal peptidase"/>
    <property type="match status" value="1"/>
</dbReference>
<feature type="domain" description="Peptidase S24/S26A/S26B/S26C" evidence="8">
    <location>
        <begin position="14"/>
        <end position="102"/>
    </location>
</feature>
<evidence type="ECO:0000256" key="1">
    <source>
        <dbReference type="ARBA" id="ARBA00004370"/>
    </source>
</evidence>
<evidence type="ECO:0000256" key="4">
    <source>
        <dbReference type="ARBA" id="ARBA00022989"/>
    </source>
</evidence>
<protein>
    <recommendedName>
        <fullName evidence="6">Signal peptidase I</fullName>
        <ecNumber evidence="6">3.4.21.89</ecNumber>
    </recommendedName>
</protein>
<evidence type="ECO:0000256" key="2">
    <source>
        <dbReference type="ARBA" id="ARBA00022670"/>
    </source>
</evidence>
<dbReference type="RefSeq" id="WP_203724702.1">
    <property type="nucleotide sequence ID" value="NZ_BAAATX010000004.1"/>
</dbReference>
<evidence type="ECO:0000259" key="8">
    <source>
        <dbReference type="Pfam" id="PF00717"/>
    </source>
</evidence>
<comment type="caution">
    <text evidence="9">The sequence shown here is derived from an EMBL/GenBank/DDBJ whole genome shotgun (WGS) entry which is preliminary data.</text>
</comment>
<gene>
    <name evidence="9" type="ORF">Adu01nite_06410</name>
</gene>
<keyword evidence="4 7" id="KW-1133">Transmembrane helix</keyword>
<evidence type="ECO:0000313" key="9">
    <source>
        <dbReference type="EMBL" id="GID99290.1"/>
    </source>
</evidence>
<dbReference type="Pfam" id="PF17231">
    <property type="entry name" value="DUF5305"/>
    <property type="match status" value="1"/>
</dbReference>
<evidence type="ECO:0000256" key="5">
    <source>
        <dbReference type="ARBA" id="ARBA00023136"/>
    </source>
</evidence>
<keyword evidence="5 7" id="KW-0472">Membrane</keyword>
<evidence type="ECO:0000256" key="3">
    <source>
        <dbReference type="ARBA" id="ARBA00022692"/>
    </source>
</evidence>